<comment type="function">
    <text evidence="13 16">Serine/threonine protein kinase which activates checkpoint signaling upon genotoxic stresses such as ionizing radiation (IR), ultraviolet light (UV), or DNA replication stalling, thereby acting as a DNA damage sensor. Recognizes the substrate consensus sequence [ST]-Q. Phosphorylates histone H2A to form H2AS128ph (gamma-H2A) at sites of DNA damage, involved in the regulation of DNA damage response mechanism. Required for the control of telomere length and genome stability.</text>
</comment>
<evidence type="ECO:0000256" key="1">
    <source>
        <dbReference type="ARBA" id="ARBA00004123"/>
    </source>
</evidence>
<dbReference type="PROSITE" id="PS50290">
    <property type="entry name" value="PI3_4_KINASE_3"/>
    <property type="match status" value="1"/>
</dbReference>
<dbReference type="GO" id="GO:0005634">
    <property type="term" value="C:nucleus"/>
    <property type="evidence" value="ECO:0007669"/>
    <property type="project" value="UniProtKB-SubCell"/>
</dbReference>
<dbReference type="Pfam" id="PF11640">
    <property type="entry name" value="TAN"/>
    <property type="match status" value="1"/>
</dbReference>
<dbReference type="GO" id="GO:0006281">
    <property type="term" value="P:DNA repair"/>
    <property type="evidence" value="ECO:0007669"/>
    <property type="project" value="InterPro"/>
</dbReference>
<evidence type="ECO:0000256" key="12">
    <source>
        <dbReference type="ARBA" id="ARBA00023242"/>
    </source>
</evidence>
<dbReference type="InterPro" id="IPR021668">
    <property type="entry name" value="TAN"/>
</dbReference>
<dbReference type="InterPro" id="IPR003152">
    <property type="entry name" value="FATC_dom"/>
</dbReference>
<keyword evidence="12 16" id="KW-0539">Nucleus</keyword>
<proteinExistence type="inferred from homology"/>
<evidence type="ECO:0000256" key="6">
    <source>
        <dbReference type="ARBA" id="ARBA00022527"/>
    </source>
</evidence>
<gene>
    <name evidence="21" type="ORF">BGTH12_LOCUS7338</name>
</gene>
<keyword evidence="10 16" id="KW-0418">Kinase</keyword>
<evidence type="ECO:0000256" key="2">
    <source>
        <dbReference type="ARBA" id="ARBA00010769"/>
    </source>
</evidence>
<dbReference type="Pfam" id="PF00454">
    <property type="entry name" value="PI3_PI4_kinase"/>
    <property type="match status" value="1"/>
</dbReference>
<comment type="subcellular location">
    <subcellularLocation>
        <location evidence="16">Chromosome</location>
        <location evidence="16">Telomere</location>
    </subcellularLocation>
    <subcellularLocation>
        <location evidence="1 16">Nucleus</location>
    </subcellularLocation>
</comment>
<evidence type="ECO:0000256" key="4">
    <source>
        <dbReference type="ARBA" id="ARBA00012513"/>
    </source>
</evidence>
<feature type="domain" description="FAT" evidence="19">
    <location>
        <begin position="1859"/>
        <end position="2466"/>
    </location>
</feature>
<dbReference type="InterPro" id="IPR018936">
    <property type="entry name" value="PI3/4_kinase_CS"/>
</dbReference>
<keyword evidence="9 16" id="KW-0227">DNA damage</keyword>
<keyword evidence="6 16" id="KW-0723">Serine/threonine-protein kinase</keyword>
<evidence type="ECO:0000259" key="18">
    <source>
        <dbReference type="PROSITE" id="PS50290"/>
    </source>
</evidence>
<evidence type="ECO:0000313" key="21">
    <source>
        <dbReference type="EMBL" id="CAD6505980.1"/>
    </source>
</evidence>
<dbReference type="SMART" id="SM01342">
    <property type="entry name" value="TAN"/>
    <property type="match status" value="1"/>
</dbReference>
<dbReference type="PROSITE" id="PS00915">
    <property type="entry name" value="PI3_4_KINASE_1"/>
    <property type="match status" value="1"/>
</dbReference>
<evidence type="ECO:0000256" key="17">
    <source>
        <dbReference type="SAM" id="Coils"/>
    </source>
</evidence>
<evidence type="ECO:0000256" key="3">
    <source>
        <dbReference type="ARBA" id="ARBA00011370"/>
    </source>
</evidence>
<keyword evidence="16" id="KW-0156">Chromatin regulator</keyword>
<evidence type="ECO:0000259" key="20">
    <source>
        <dbReference type="PROSITE" id="PS51190"/>
    </source>
</evidence>
<evidence type="ECO:0000256" key="15">
    <source>
        <dbReference type="ARBA" id="ARBA00048679"/>
    </source>
</evidence>
<sequence>MASDGGKLRLESITSSISSSKQKVRSDALSELKIFFENSRRATKLSAINDKLFQKIFEALFKAIILEKQSYLKSKKSTRQLEICAETMRIVVRAATPFIKSKTVDTLVKNHIQVLAISEEAFFQPLCKDILKCLIIIFQHTPHTEHLKLVTWLETIDLCLQGINQYINANRAESSVQKLSHQNRVKTINNLCAISNEGPNCDLTRQNVEDLFQIIITLINTPNAPISERYAPIADCAIQFLLLQGSSISQVNQLVFFALNRILHFTRTNHISFTKIAAQKLVPIIGQFLSRKTAVKDEMLNSVRDEMVILIFLVYSHIECTIKEEICNGFSSQLGELLEIIRIDYSKRSERDQLQLHDLEMIDQSSIYTGSFGLYNFQLREHDIQAERNWSILLAIAILERINSLSLKKEPEKHSEKQQNPRKRQRVFPILHCPINSIAINNEKEQTAGLQILIFVLEITQLPCYELEVLLAELHLCSGSERDNVQAWALLAIASCTLQSSAKEICTKKWMQLWRIGIRFLTYTYTCRSASVALHSLLTQKLVLYQDVADDVDSIIRTVEHNGPVTLCDSSISLMVHLLKIRETEVPGAGVATSECILRWFFARWKPAEKYFAAHYAIHVQPKHVSLLIRACLGLNHIPHAPIARQMGPIAQAWHSHLEEKLILDYLLLVEEKWPETRTTTKKLCSGCPEFSDLDNSNSISTTAKFQILQKLLLDLLNSLSVSTLQGWRSYLVDHRPPISVEIYRSTLYGCIAMLSIISLCRINNLEKSGSSASSILNFARELVSSTDNPERLDSEESTKLTEILIQEIQPYLPPCQLLSISSMKDNVNELFQFLIAVAEIFMKIPAVECETGSNDIKMIDLDEEPAPLRDVQPKKDNQNLKAMPRSCLALHASPGYIKMYTIGKLSLLTTMNTVSHCTRVIPRKFFDNIISLTDEEFLYSQRLLLDILDSDFDINITDANRLVERIGLILSSDNLDRCEVSLTLCANMLSAMEPIWCRSQGSDLSKSASQIYEWITTTVIDKELASSEGQKRISKLLMSVLCSKPPDSELSDEHFSTRSPLFSILQTSEIRVKFFIADQIPEILGNFVLKDHDSVFADILDRLPSDVDSIEGISLRMAVLTKIGSAWPTLLRRCIYHIFEIPSQIPSSTKYATRCLNEISLKLELKSSKELFKLFSSQILYTWLEHESINDIPFQIFGFGSLQELVKLASEEATALMIMRGQDNSVQLLANILESDKICLLQDSFTQAMAYSVAFDLSASNACPGNPLGAESIMKTSLGEKEYFSRIDYHFTEILAVMFYCIDQESTFEKYFKIGDLAYATSIMKRIKKFSTSNIVLPPNNQPVFKVKYLAAEIKFLCSRTKYKVENLFTPTIVTYISRFLLDRIHPALGSLNVCSILRKIRVLISIAGSVVTTGYPLEMLLQSLGPFVQDPKCADDVIGMIQYLLDVGSSYLLGVPSFVAGFSILMFGSLRQRRPSKRTESQGFLSQNSTCNSKKLHSWMTGYFQTYDSPFLSDSNTKNTFQSLINAAINIQLSGSKKMETAESNLLFGLLSDENSSNGLLSRPSRDNALAMISSDFHGSVSSEVDVINLDEGSIIYSPAIWKSCQNSTNRNYQSWVAKVLGRAFASSGYIHKDLLRESKLAQIKYFTVLSGREGSSVEATLSFLNELILGNDLQAVSVAEKALRYVVAAADERLLMTCKKIISQSLLTAITWFPYQPPPSETRDHPKFSLDISEFLTLESIFKQDWLSNLSIALTKLFPKEPVLAAMELVLSRIPWSAEQAFPFILHLVLTSYYSNTKLIRADLSSAINKWFQSDTTEQENLRILINAILYLRTQGLAGDFSFIDRTRWLEIDLYKSAIAACSCGMFKTALLFVEEFYSQLSKSTPPSIGTRKILDPARDSAKLLLQIYENIDDPDLYYGVKQSANLDTILARLEHEKDGLKSLAFKGALFDKNIRKNNKASSNDLQSLIEVFDVLNLSGVSNSLLQAFQSSGLPQSSIESLFKTSRKLGKWDIPVPSSYSSNNVSIYKVYQTFNNSPDLYSVKQAIDEGLGFTISKLITKKPSTVELHETLQTMAALAEMGEVFESHGSEKFEKLLTRFQKRCSWMRVGRLDDVSPILSCRGTTLGILSEKSELQKMMKLSLANCRLMEVKTALLSSNIYRSHGALQEVLTLTTSMIDLIQPCQLVGINPEVAIHLEAAKTLWSQGELSSSIGMLQTLDQTGILDKQTIHIGRSDLLARIGHQISIARLENPGTIIIKYLGPALKELRGQFKGREAGKVFHKFATFCDEQLQNPDSIEDLERVRQMSKNKAEEVKDYEKLIAKASSLENKIECQSRQAKAKAWLKIDERDLLRQTSNREEFLKHSLENYLLSLVASDDHNRDALRFLALWLEHSAEDLANRAVSKHLKKVPSMKFATLMNQLTSRLQDVDNSFQELLFELVFQICIDHPYHGMYQVFTGSFSDTNEKDDAAVSRKKAALKLATRLSNLNETSKIWMAIKSTSKAYCVLASEKNSRYKSGKRLRLDISPAAKSLNSTLKAYPIPSPTMRIPFSASLDYSRIPVILEMRSEFSIASGISAPKIITTLAENGMNFRQLVKGGNDDLRQDAIMEQVFEQVNELLMINRSTQQRNLSIRTYRVLPLSNIAGVIEYVSNTVSLHEYLMPAHERFHPEDIKAEKCRSQIIAVQSKSPEVRIKAFKAIKERFKPVMRYFFTERFYDPDDWFSKRQAYTRSTAAISILGHVLGLGDRHANNILLDENSGEIVHIDLGIAFEMGRILPIPETVPFRLTRDIIDGMGITKTEGVFRRCCEFTLETLQKESYTIMSILDVLRYDPLYSWSVSPFRLAKLLEEQDLSNVNDAGKLSEKRLINEPGEAARALAGIRKKLTMSLSVYATVNDLINQASDERNLALLFAGWAAFA</sequence>
<keyword evidence="8 16" id="KW-0547">Nucleotide-binding</keyword>
<keyword evidence="17" id="KW-0175">Coiled coil</keyword>
<dbReference type="EC" id="2.7.11.1" evidence="4 16"/>
<dbReference type="InterPro" id="IPR038980">
    <property type="entry name" value="ATM_plant"/>
</dbReference>
<keyword evidence="7 16" id="KW-0808">Transferase</keyword>
<dbReference type="GO" id="GO:0004674">
    <property type="term" value="F:protein serine/threonine kinase activity"/>
    <property type="evidence" value="ECO:0007669"/>
    <property type="project" value="UniProtKB-KW"/>
</dbReference>
<comment type="similarity">
    <text evidence="2 16">Belongs to the PI3/PI4-kinase family. ATM subfamily.</text>
</comment>
<comment type="catalytic activity">
    <reaction evidence="15">
        <text>L-seryl-[protein] + ATP = O-phospho-L-seryl-[protein] + ADP + H(+)</text>
        <dbReference type="Rhea" id="RHEA:17989"/>
        <dbReference type="Rhea" id="RHEA-COMP:9863"/>
        <dbReference type="Rhea" id="RHEA-COMP:11604"/>
        <dbReference type="ChEBI" id="CHEBI:15378"/>
        <dbReference type="ChEBI" id="CHEBI:29999"/>
        <dbReference type="ChEBI" id="CHEBI:30616"/>
        <dbReference type="ChEBI" id="CHEBI:83421"/>
        <dbReference type="ChEBI" id="CHEBI:456216"/>
        <dbReference type="EC" id="2.7.11.1"/>
    </reaction>
</comment>
<dbReference type="GO" id="GO:0005524">
    <property type="term" value="F:ATP binding"/>
    <property type="evidence" value="ECO:0007669"/>
    <property type="project" value="UniProtKB-KW"/>
</dbReference>
<protein>
    <recommendedName>
        <fullName evidence="5 16">Serine/threonine-protein kinase Tel1</fullName>
        <ecNumber evidence="4 16">2.7.11.1</ecNumber>
    </recommendedName>
</protein>
<evidence type="ECO:0000256" key="8">
    <source>
        <dbReference type="ARBA" id="ARBA00022741"/>
    </source>
</evidence>
<evidence type="ECO:0000256" key="11">
    <source>
        <dbReference type="ARBA" id="ARBA00022840"/>
    </source>
</evidence>
<dbReference type="CDD" id="cd05171">
    <property type="entry name" value="PIKKc_ATM"/>
    <property type="match status" value="1"/>
</dbReference>
<reference evidence="21" key="1">
    <citation type="submission" date="2020-10" db="EMBL/GenBank/DDBJ databases">
        <authorList>
            <person name="Muller C M."/>
        </authorList>
    </citation>
    <scope>NUCLEOTIDE SEQUENCE</scope>
    <source>
        <strain evidence="21">THUN-12</strain>
    </source>
</reference>
<comment type="catalytic activity">
    <reaction evidence="14 16">
        <text>L-threonyl-[protein] + ATP = O-phospho-L-threonyl-[protein] + ADP + H(+)</text>
        <dbReference type="Rhea" id="RHEA:46608"/>
        <dbReference type="Rhea" id="RHEA-COMP:11060"/>
        <dbReference type="Rhea" id="RHEA-COMP:11605"/>
        <dbReference type="ChEBI" id="CHEBI:15378"/>
        <dbReference type="ChEBI" id="CHEBI:30013"/>
        <dbReference type="ChEBI" id="CHEBI:30616"/>
        <dbReference type="ChEBI" id="CHEBI:61977"/>
        <dbReference type="ChEBI" id="CHEBI:456216"/>
        <dbReference type="EC" id="2.7.11.1"/>
    </reaction>
</comment>
<organism evidence="21 22">
    <name type="scientific">Blumeria graminis f. sp. triticale</name>
    <dbReference type="NCBI Taxonomy" id="1689686"/>
    <lineage>
        <taxon>Eukaryota</taxon>
        <taxon>Fungi</taxon>
        <taxon>Dikarya</taxon>
        <taxon>Ascomycota</taxon>
        <taxon>Pezizomycotina</taxon>
        <taxon>Leotiomycetes</taxon>
        <taxon>Erysiphales</taxon>
        <taxon>Erysiphaceae</taxon>
        <taxon>Blumeria</taxon>
    </lineage>
</organism>
<dbReference type="EMBL" id="CAJHIT010000010">
    <property type="protein sequence ID" value="CAD6505980.1"/>
    <property type="molecule type" value="Genomic_DNA"/>
</dbReference>
<dbReference type="Proteomes" id="UP000683417">
    <property type="component" value="Unassembled WGS sequence"/>
</dbReference>
<comment type="caution">
    <text evidence="21">The sequence shown here is derived from an EMBL/GenBank/DDBJ whole genome shotgun (WGS) entry which is preliminary data.</text>
</comment>
<name>A0A9W4DDT3_BLUGR</name>
<dbReference type="PROSITE" id="PS51190">
    <property type="entry name" value="FATC"/>
    <property type="match status" value="1"/>
</dbReference>
<keyword evidence="16" id="KW-0158">Chromosome</keyword>
<dbReference type="GO" id="GO:0035556">
    <property type="term" value="P:intracellular signal transduction"/>
    <property type="evidence" value="ECO:0007669"/>
    <property type="project" value="UniProtKB-ARBA"/>
</dbReference>
<dbReference type="InterPro" id="IPR000403">
    <property type="entry name" value="PI3/4_kinase_cat_dom"/>
</dbReference>
<comment type="subunit">
    <text evidence="3">Associates with DNA double-strand breaks.</text>
</comment>
<evidence type="ECO:0000256" key="16">
    <source>
        <dbReference type="RuleBase" id="RU365027"/>
    </source>
</evidence>
<evidence type="ECO:0000256" key="10">
    <source>
        <dbReference type="ARBA" id="ARBA00022777"/>
    </source>
</evidence>
<dbReference type="PANTHER" id="PTHR37079:SF4">
    <property type="entry name" value="SERINE_THREONINE-PROTEIN KINASE ATM"/>
    <property type="match status" value="1"/>
</dbReference>
<dbReference type="SMART" id="SM01343">
    <property type="entry name" value="FATC"/>
    <property type="match status" value="1"/>
</dbReference>
<accession>A0A9W4DDT3</accession>
<dbReference type="PROSITE" id="PS00916">
    <property type="entry name" value="PI3_4_KINASE_2"/>
    <property type="match status" value="1"/>
</dbReference>
<feature type="domain" description="FATC" evidence="20">
    <location>
        <begin position="2891"/>
        <end position="2923"/>
    </location>
</feature>
<evidence type="ECO:0000259" key="19">
    <source>
        <dbReference type="PROSITE" id="PS51189"/>
    </source>
</evidence>
<dbReference type="Pfam" id="PF02260">
    <property type="entry name" value="FATC"/>
    <property type="match status" value="1"/>
</dbReference>
<feature type="coiled-coil region" evidence="17">
    <location>
        <begin position="2301"/>
        <end position="2341"/>
    </location>
</feature>
<dbReference type="PROSITE" id="PS51189">
    <property type="entry name" value="FAT"/>
    <property type="match status" value="1"/>
</dbReference>
<keyword evidence="11 16" id="KW-0067">ATP-binding</keyword>
<evidence type="ECO:0000256" key="5">
    <source>
        <dbReference type="ARBA" id="ARBA00014619"/>
    </source>
</evidence>
<feature type="domain" description="PI3K/PI4K catalytic" evidence="18">
    <location>
        <begin position="2570"/>
        <end position="2880"/>
    </location>
</feature>
<evidence type="ECO:0000313" key="22">
    <source>
        <dbReference type="Proteomes" id="UP000683417"/>
    </source>
</evidence>
<evidence type="ECO:0000256" key="7">
    <source>
        <dbReference type="ARBA" id="ARBA00022679"/>
    </source>
</evidence>
<dbReference type="InterPro" id="IPR014009">
    <property type="entry name" value="PIK_FAT"/>
</dbReference>
<evidence type="ECO:0000256" key="13">
    <source>
        <dbReference type="ARBA" id="ARBA00025079"/>
    </source>
</evidence>
<dbReference type="GO" id="GO:0000781">
    <property type="term" value="C:chromosome, telomeric region"/>
    <property type="evidence" value="ECO:0007669"/>
    <property type="project" value="UniProtKB-SubCell"/>
</dbReference>
<keyword evidence="16" id="KW-0779">Telomere</keyword>
<evidence type="ECO:0000256" key="9">
    <source>
        <dbReference type="ARBA" id="ARBA00022763"/>
    </source>
</evidence>
<dbReference type="InterPro" id="IPR044107">
    <property type="entry name" value="PIKKc_ATM"/>
</dbReference>
<dbReference type="PANTHER" id="PTHR37079">
    <property type="entry name" value="SERINE/THREONINE-PROTEIN KINASE ATM"/>
    <property type="match status" value="1"/>
</dbReference>
<dbReference type="SMART" id="SM00146">
    <property type="entry name" value="PI3Kc"/>
    <property type="match status" value="1"/>
</dbReference>
<evidence type="ECO:0000256" key="14">
    <source>
        <dbReference type="ARBA" id="ARBA00047899"/>
    </source>
</evidence>
<dbReference type="GO" id="GO:0006325">
    <property type="term" value="P:chromatin organization"/>
    <property type="evidence" value="ECO:0007669"/>
    <property type="project" value="UniProtKB-KW"/>
</dbReference>